<evidence type="ECO:0000313" key="2">
    <source>
        <dbReference type="Proteomes" id="UP000789342"/>
    </source>
</evidence>
<reference evidence="1" key="1">
    <citation type="submission" date="2021-06" db="EMBL/GenBank/DDBJ databases">
        <authorList>
            <person name="Kallberg Y."/>
            <person name="Tangrot J."/>
            <person name="Rosling A."/>
        </authorList>
    </citation>
    <scope>NUCLEOTIDE SEQUENCE</scope>
    <source>
        <strain evidence="1">CL551</strain>
    </source>
</reference>
<name>A0A9N8YR23_9GLOM</name>
<evidence type="ECO:0000313" key="1">
    <source>
        <dbReference type="EMBL" id="CAG8447093.1"/>
    </source>
</evidence>
<dbReference type="Proteomes" id="UP000789342">
    <property type="component" value="Unassembled WGS sequence"/>
</dbReference>
<comment type="caution">
    <text evidence="1">The sequence shown here is derived from an EMBL/GenBank/DDBJ whole genome shotgun (WGS) entry which is preliminary data.</text>
</comment>
<sequence length="200" mass="23272">MLPSGALVLNRMPYFDRLPKKLTEKSHRSHVKAEDAILTNVPSQLFQIWMREIHRELLARVALRVEEMITKCTVCAFLPTPLTVNHTFVTCTEVTRHRLSTRSMNPNLSRAFLKSHNHEWNVFWCHNRLTFGDTLIPKRESSQFKVCQRDPNHEHSNLKLPKCNTITDTGTQSGIYFLVELGISYIKPIMHQKCQLSFML</sequence>
<dbReference type="EMBL" id="CAJVPV010000218">
    <property type="protein sequence ID" value="CAG8447093.1"/>
    <property type="molecule type" value="Genomic_DNA"/>
</dbReference>
<gene>
    <name evidence="1" type="ORF">AMORRO_LOCUS683</name>
</gene>
<proteinExistence type="predicted"/>
<accession>A0A9N8YR23</accession>
<dbReference type="AlphaFoldDB" id="A0A9N8YR23"/>
<organism evidence="1 2">
    <name type="scientific">Acaulospora morrowiae</name>
    <dbReference type="NCBI Taxonomy" id="94023"/>
    <lineage>
        <taxon>Eukaryota</taxon>
        <taxon>Fungi</taxon>
        <taxon>Fungi incertae sedis</taxon>
        <taxon>Mucoromycota</taxon>
        <taxon>Glomeromycotina</taxon>
        <taxon>Glomeromycetes</taxon>
        <taxon>Diversisporales</taxon>
        <taxon>Acaulosporaceae</taxon>
        <taxon>Acaulospora</taxon>
    </lineage>
</organism>
<keyword evidence="2" id="KW-1185">Reference proteome</keyword>
<protein>
    <submittedName>
        <fullName evidence="1">5477_t:CDS:1</fullName>
    </submittedName>
</protein>